<proteinExistence type="predicted"/>
<reference evidence="1 2" key="2">
    <citation type="submission" date="2017-10" db="EMBL/GenBank/DDBJ databases">
        <title>Genome analyses suggest a sexual origin of heterokaryosis in a supposedly ancient asexual fungus.</title>
        <authorList>
            <person name="Corradi N."/>
            <person name="Sedzielewska K."/>
            <person name="Noel J."/>
            <person name="Charron P."/>
            <person name="Farinelli L."/>
            <person name="Marton T."/>
            <person name="Kruger M."/>
            <person name="Pelin A."/>
            <person name="Brachmann A."/>
            <person name="Corradi N."/>
        </authorList>
    </citation>
    <scope>NUCLEOTIDE SEQUENCE [LARGE SCALE GENOMIC DNA]</scope>
    <source>
        <strain evidence="1 2">A1</strain>
    </source>
</reference>
<dbReference type="VEuPathDB" id="FungiDB:RhiirFUN_000736"/>
<comment type="caution">
    <text evidence="1">The sequence shown here is derived from an EMBL/GenBank/DDBJ whole genome shotgun (WGS) entry which is preliminary data.</text>
</comment>
<reference evidence="1 2" key="1">
    <citation type="submission" date="2017-10" db="EMBL/GenBank/DDBJ databases">
        <title>Extensive intraspecific genome diversity in a model arbuscular mycorrhizal fungus.</title>
        <authorList>
            <person name="Chen E.C.H."/>
            <person name="Morin E."/>
            <person name="Baudet D."/>
            <person name="Noel J."/>
            <person name="Ndikumana S."/>
            <person name="Charron P."/>
            <person name="St-Onge C."/>
            <person name="Giorgi J."/>
            <person name="Grigoriev I.V."/>
            <person name="Roux C."/>
            <person name="Martin F.M."/>
            <person name="Corradi N."/>
        </authorList>
    </citation>
    <scope>NUCLEOTIDE SEQUENCE [LARGE SCALE GENOMIC DNA]</scope>
    <source>
        <strain evidence="1 2">A1</strain>
    </source>
</reference>
<evidence type="ECO:0000313" key="2">
    <source>
        <dbReference type="Proteomes" id="UP000232688"/>
    </source>
</evidence>
<name>A0A2I1EE87_9GLOM</name>
<dbReference type="Proteomes" id="UP000232688">
    <property type="component" value="Unassembled WGS sequence"/>
</dbReference>
<protein>
    <submittedName>
        <fullName evidence="1">Uncharacterized protein</fullName>
    </submittedName>
</protein>
<dbReference type="VEuPathDB" id="FungiDB:FUN_020436"/>
<dbReference type="OrthoDB" id="2430085at2759"/>
<dbReference type="AlphaFoldDB" id="A0A2I1EE87"/>
<dbReference type="EMBL" id="LLXH01000319">
    <property type="protein sequence ID" value="PKC68661.1"/>
    <property type="molecule type" value="Genomic_DNA"/>
</dbReference>
<evidence type="ECO:0000313" key="1">
    <source>
        <dbReference type="EMBL" id="PKC68661.1"/>
    </source>
</evidence>
<dbReference type="VEuPathDB" id="FungiDB:RhiirA1_456955"/>
<sequence length="1016" mass="121178">MNDLSIEIKEIDDNIIDETKVNIDNGKPITKIEVSPNEEYLVIYNQEDKSIVGWNISETNREKRYYTVDEIKNLDKICVSDDKNLVYIYNNKPRIIDMNNNTKEIKLYDDESIYENHCTFNVKGEFILCNMYAFNKMPNQKILRIYSTQTKNNEWECKQSFMIPQDYELITISKYNKLYLLLRNCIYEWDIITKKNIRIFADEDDEEIEKRDIRVSSNERFICLSIKYEKINDENFEDEKFNDKKDLKDKIIIYSIELEIPIATLDINDDISLYDIMKDIDLTLYPLLLTLFDRSSELWNSIMKYYWKVCLDGSNVNHHLSKEYRPAILSNNIQITTKYAFGILDDFLKIKFEEKLLLENWDKLCHENYETIIECWNMYLNSDERDVVVEIKDMLKHLKILLFNPYKDILCALFREVKKVMDDVSPSDYPRKYEDELIHNTIKWKIKINDVKIVLQVFKRNDDISKWSSICKRIEKHNFGKGCLLGIRLIDNNVIVILTNIGLFIYYFNECNISLNYFYHMDLNNSLSQDYENIFSKITLPLPSVNSFKLNGWALNLANNKLSLLKYGVELLKFAIEVNNLELIEYIYKNCMNYFKQDLRNNRIFLSIITSNMPLLKRHFPRYIERYSLETDLIIDDTSYSISSKSLNNANPPHIFNLTAISILWTNYGYLLRKLYKKLHKYCRNSSEDISDIQKITFMVPFIKFFNYPQDYEWWSDYLLPQPSPFVETLSKDIYKTRSGRAIFLFKWRSYRLLYWNIMLMHAILAGYFAFAFNYGNENDRKAFLLGSSILGFFYLTFKLRQLIYSFNNFKLQNYKLNEIWHISGLLFDKRIVNDDPNNPWNLVPTYQVYENETTDVLNNNLFIIQKPDENTNVFTNIFTSFFATSLLLTGDTSSFSNWSFVDNPELVILMVLFMFAMIIYIINVFITLYSEVNDGDILGAVYKMKAEAMSEIELFYMFPHQRRFQKWFPEVLYFDVELGEAQELIKELISEDKWNTNEFPEMKQDLLNKLKIQHN</sequence>
<dbReference type="VEuPathDB" id="FungiDB:RhiirFUN_022702"/>
<gene>
    <name evidence="1" type="ORF">RhiirA1_456955</name>
</gene>
<accession>A0A2I1EE87</accession>
<organism evidence="1 2">
    <name type="scientific">Rhizophagus irregularis</name>
    <dbReference type="NCBI Taxonomy" id="588596"/>
    <lineage>
        <taxon>Eukaryota</taxon>
        <taxon>Fungi</taxon>
        <taxon>Fungi incertae sedis</taxon>
        <taxon>Mucoromycota</taxon>
        <taxon>Glomeromycotina</taxon>
        <taxon>Glomeromycetes</taxon>
        <taxon>Glomerales</taxon>
        <taxon>Glomeraceae</taxon>
        <taxon>Rhizophagus</taxon>
    </lineage>
</organism>
<dbReference type="SUPFAM" id="SSF75011">
    <property type="entry name" value="3-carboxy-cis,cis-mucoante lactonizing enzyme"/>
    <property type="match status" value="1"/>
</dbReference>